<evidence type="ECO:0000313" key="4">
    <source>
        <dbReference type="Proteomes" id="UP000244378"/>
    </source>
</evidence>
<reference evidence="3 4" key="1">
    <citation type="submission" date="2016-12" db="EMBL/GenBank/DDBJ databases">
        <title>Analysis of the Molecular Diversity Among Cronobacter Species Isolated from Filth Flies Using a Pan Genomic DNA Microarray.</title>
        <authorList>
            <person name="Pava-Ripoll M."/>
            <person name="Tall B."/>
            <person name="Farber J."/>
            <person name="Fanning S."/>
            <person name="Lehner A."/>
            <person name="Stephan R."/>
            <person name="Pagotto F."/>
            <person name="Iverson C."/>
            <person name="Ziobro G."/>
            <person name="Miller A."/>
            <person name="Pearson R."/>
            <person name="Yan Q."/>
            <person name="Kim M."/>
            <person name="Jeong S."/>
            <person name="Park J."/>
            <person name="Jun S."/>
            <person name="Choi H."/>
            <person name="Chung T."/>
            <person name="Yoo Y."/>
            <person name="Park E."/>
            <person name="Hwang S."/>
            <person name="Lee B."/>
            <person name="Sathyamoorthy V."/>
            <person name="Carter L."/>
            <person name="Mammel M."/>
            <person name="Jackson S."/>
            <person name="Kothary M."/>
            <person name="Patel I."/>
            <person name="Grim C."/>
            <person name="Gopinath G."/>
            <person name="Gangiredla J."/>
            <person name="Chase H."/>
        </authorList>
    </citation>
    <scope>NUCLEOTIDE SEQUENCE [LARGE SCALE GENOMIC DNA]</scope>
    <source>
        <strain evidence="3 4">MOD1-Md1s</strain>
    </source>
</reference>
<evidence type="ECO:0000313" key="5">
    <source>
        <dbReference type="Proteomes" id="UP000469927"/>
    </source>
</evidence>
<keyword evidence="1" id="KW-1133">Transmembrane helix</keyword>
<feature type="transmembrane region" description="Helical" evidence="1">
    <location>
        <begin position="47"/>
        <end position="71"/>
    </location>
</feature>
<accession>A0A2T7AVC1</accession>
<protein>
    <submittedName>
        <fullName evidence="3">Uncharacterized protein</fullName>
    </submittedName>
</protein>
<reference evidence="2 5" key="2">
    <citation type="submission" date="2019-08" db="EMBL/GenBank/DDBJ databases">
        <title>Prevalence, distribution, and phylogeny of type two toxin-antitoxin genes possessed by Cronobacter species where C. sakazakii homologs follow sequence type lineages.</title>
        <authorList>
            <person name="Finkelstein S."/>
            <person name="Negrete F."/>
            <person name="Jang H."/>
            <person name="Gopinath G.R."/>
            <person name="Tall B.D."/>
        </authorList>
    </citation>
    <scope>NUCLEOTIDE SEQUENCE [LARGE SCALE GENOMIC DNA]</scope>
    <source>
        <strain evidence="2 5">MOD1_GK1257</strain>
    </source>
</reference>
<gene>
    <name evidence="3" type="ORF">AUN14_07115</name>
    <name evidence="2" type="ORF">FZI19_13535</name>
</gene>
<name>A0A2T7AVC1_9ENTR</name>
<feature type="transmembrane region" description="Helical" evidence="1">
    <location>
        <begin position="145"/>
        <end position="164"/>
    </location>
</feature>
<dbReference type="EMBL" id="WAGD01000038">
    <property type="protein sequence ID" value="KAB0877032.1"/>
    <property type="molecule type" value="Genomic_DNA"/>
</dbReference>
<dbReference type="Proteomes" id="UP000469927">
    <property type="component" value="Unassembled WGS sequence"/>
</dbReference>
<organism evidence="3 4">
    <name type="scientific">Cronobacter muytjensii</name>
    <dbReference type="NCBI Taxonomy" id="413501"/>
    <lineage>
        <taxon>Bacteria</taxon>
        <taxon>Pseudomonadati</taxon>
        <taxon>Pseudomonadota</taxon>
        <taxon>Gammaproteobacteria</taxon>
        <taxon>Enterobacterales</taxon>
        <taxon>Enterobacteriaceae</taxon>
        <taxon>Cronobacter</taxon>
    </lineage>
</organism>
<dbReference type="OrthoDB" id="6614204at2"/>
<evidence type="ECO:0000313" key="3">
    <source>
        <dbReference type="EMBL" id="PUX15934.1"/>
    </source>
</evidence>
<keyword evidence="1" id="KW-0472">Membrane</keyword>
<evidence type="ECO:0000313" key="2">
    <source>
        <dbReference type="EMBL" id="KAB0877032.1"/>
    </source>
</evidence>
<proteinExistence type="predicted"/>
<keyword evidence="1" id="KW-0812">Transmembrane</keyword>
<dbReference type="EMBL" id="MSAE01000010">
    <property type="protein sequence ID" value="PUX15934.1"/>
    <property type="molecule type" value="Genomic_DNA"/>
</dbReference>
<dbReference type="Proteomes" id="UP000244378">
    <property type="component" value="Unassembled WGS sequence"/>
</dbReference>
<sequence length="201" mass="22644">MSNYLKQSIELGRFVENGLKTRRTDALELLKAQLKEKVSLPMGWQRFGFPLISSMALSVVSFAIPQVYFWVAVSHSLSLPEPTFIIGMLITNLLFCLLIIPAMMWIARGYLRALQLYLGLIFVALLASLIFFISVMLSLHSPGDVGRWNIFGSLSGITLMALSVRCVNSESFVKTIALGLHNRILREQTSLHTHQFNEIKQ</sequence>
<feature type="transmembrane region" description="Helical" evidence="1">
    <location>
        <begin position="83"/>
        <end position="104"/>
    </location>
</feature>
<dbReference type="AlphaFoldDB" id="A0A2T7AVC1"/>
<evidence type="ECO:0000256" key="1">
    <source>
        <dbReference type="SAM" id="Phobius"/>
    </source>
</evidence>
<dbReference type="RefSeq" id="WP_075192825.1">
    <property type="nucleotide sequence ID" value="NZ_JADKNN010000050.1"/>
</dbReference>
<comment type="caution">
    <text evidence="3">The sequence shown here is derived from an EMBL/GenBank/DDBJ whole genome shotgun (WGS) entry which is preliminary data.</text>
</comment>
<feature type="transmembrane region" description="Helical" evidence="1">
    <location>
        <begin position="116"/>
        <end position="139"/>
    </location>
</feature>
<keyword evidence="5" id="KW-1185">Reference proteome</keyword>